<dbReference type="RefSeq" id="WP_133034110.1">
    <property type="nucleotide sequence ID" value="NZ_BAABEI010000002.1"/>
</dbReference>
<dbReference type="PROSITE" id="PS51318">
    <property type="entry name" value="TAT"/>
    <property type="match status" value="1"/>
</dbReference>
<dbReference type="InterPro" id="IPR006311">
    <property type="entry name" value="TAT_signal"/>
</dbReference>
<comment type="caution">
    <text evidence="3">The sequence shown here is derived from an EMBL/GenBank/DDBJ whole genome shotgun (WGS) entry which is preliminary data.</text>
</comment>
<reference evidence="3 4" key="1">
    <citation type="submission" date="2019-03" db="EMBL/GenBank/DDBJ databases">
        <title>Genomic Encyclopedia of Type Strains, Phase IV (KMG-IV): sequencing the most valuable type-strain genomes for metagenomic binning, comparative biology and taxonomic classification.</title>
        <authorList>
            <person name="Goeker M."/>
        </authorList>
    </citation>
    <scope>NUCLEOTIDE SEQUENCE [LARGE SCALE GENOMIC DNA]</scope>
    <source>
        <strain evidence="3 4">DSM 18401</strain>
    </source>
</reference>
<evidence type="ECO:0000256" key="1">
    <source>
        <dbReference type="SAM" id="SignalP"/>
    </source>
</evidence>
<name>A0A4R2CYE8_SHIGR</name>
<evidence type="ECO:0000313" key="4">
    <source>
        <dbReference type="Proteomes" id="UP000295351"/>
    </source>
</evidence>
<dbReference type="Gene3D" id="3.40.190.10">
    <property type="entry name" value="Periplasmic binding protein-like II"/>
    <property type="match status" value="2"/>
</dbReference>
<evidence type="ECO:0000259" key="2">
    <source>
        <dbReference type="Pfam" id="PF09084"/>
    </source>
</evidence>
<gene>
    <name evidence="3" type="ORF">EV665_105162</name>
</gene>
<dbReference type="AlphaFoldDB" id="A0A4R2CYE8"/>
<feature type="signal peptide" evidence="1">
    <location>
        <begin position="1"/>
        <end position="30"/>
    </location>
</feature>
<proteinExistence type="predicted"/>
<dbReference type="InterPro" id="IPR015168">
    <property type="entry name" value="SsuA/THI5"/>
</dbReference>
<dbReference type="Pfam" id="PF09084">
    <property type="entry name" value="NMT1"/>
    <property type="match status" value="1"/>
</dbReference>
<dbReference type="SUPFAM" id="SSF53850">
    <property type="entry name" value="Periplasmic binding protein-like II"/>
    <property type="match status" value="1"/>
</dbReference>
<feature type="domain" description="SsuA/THI5-like" evidence="2">
    <location>
        <begin position="68"/>
        <end position="248"/>
    </location>
</feature>
<dbReference type="EMBL" id="SLVX01000005">
    <property type="protein sequence ID" value="TCN46075.1"/>
    <property type="molecule type" value="Genomic_DNA"/>
</dbReference>
<dbReference type="PANTHER" id="PTHR30024">
    <property type="entry name" value="ALIPHATIC SULFONATES-BINDING PROTEIN-RELATED"/>
    <property type="match status" value="1"/>
</dbReference>
<keyword evidence="4" id="KW-1185">Reference proteome</keyword>
<sequence>MSINRRMFVAALTAVIGFAAVQAAPLPALAAEKPSVIRLASFGNPAGKPYGTGAIGVLRAQELLEKEFAADGISIEWQFPRGTGPAINEAIANGQLDFAYYGGLPNIVGRGAGLKTKVVSSYGVSPSYVVARPDAKIASIADLKGKKVATSRGTINELSLFRILEQGGLTPDDIQFFDLQTADQIAAITSGDIDAVVGGGSSVLQLVEQNIATVVFTTKGSPAPGSNFGSFVVTDAFREAYPDLTQRVVNKFVEASYFASDEKNREALFDIWALTGSPRSTFEKDYADEVLKDRQSPLLDDFYRANVTAGVDFAVSQKLIRKPFDVNEWVDDSYLKKALKDYGYENVWTPRDSKGNAVQF</sequence>
<feature type="chain" id="PRO_5020711877" evidence="1">
    <location>
        <begin position="31"/>
        <end position="360"/>
    </location>
</feature>
<dbReference type="Proteomes" id="UP000295351">
    <property type="component" value="Unassembled WGS sequence"/>
</dbReference>
<protein>
    <submittedName>
        <fullName evidence="3">Sulfonate transport system substrate-binding protein</fullName>
    </submittedName>
</protein>
<dbReference type="PANTHER" id="PTHR30024:SF21">
    <property type="entry name" value="ABC TRANSPORTER SUBSTRATE-BINDING PROTEIN"/>
    <property type="match status" value="1"/>
</dbReference>
<keyword evidence="1" id="KW-0732">Signal</keyword>
<accession>A0A4R2CYE8</accession>
<organism evidence="3 4">
    <name type="scientific">Shinella granuli</name>
    <dbReference type="NCBI Taxonomy" id="323621"/>
    <lineage>
        <taxon>Bacteria</taxon>
        <taxon>Pseudomonadati</taxon>
        <taxon>Pseudomonadota</taxon>
        <taxon>Alphaproteobacteria</taxon>
        <taxon>Hyphomicrobiales</taxon>
        <taxon>Rhizobiaceae</taxon>
        <taxon>Shinella</taxon>
    </lineage>
</organism>
<evidence type="ECO:0000313" key="3">
    <source>
        <dbReference type="EMBL" id="TCN46075.1"/>
    </source>
</evidence>